<dbReference type="Proteomes" id="UP000807371">
    <property type="component" value="Unassembled WGS sequence"/>
</dbReference>
<dbReference type="RefSeq" id="WP_197990210.1">
    <property type="nucleotide sequence ID" value="NZ_JACYXC010000001.1"/>
</dbReference>
<organism evidence="2 3">
    <name type="scientific">Streptomyces pactum</name>
    <dbReference type="NCBI Taxonomy" id="68249"/>
    <lineage>
        <taxon>Bacteria</taxon>
        <taxon>Bacillati</taxon>
        <taxon>Actinomycetota</taxon>
        <taxon>Actinomycetes</taxon>
        <taxon>Kitasatosporales</taxon>
        <taxon>Streptomycetaceae</taxon>
        <taxon>Streptomyces</taxon>
    </lineage>
</organism>
<dbReference type="EMBL" id="JACYXC010000001">
    <property type="protein sequence ID" value="MBH5336851.1"/>
    <property type="molecule type" value="Genomic_DNA"/>
</dbReference>
<name>A0ABS0NNS0_9ACTN</name>
<feature type="region of interest" description="Disordered" evidence="1">
    <location>
        <begin position="111"/>
        <end position="146"/>
    </location>
</feature>
<accession>A0ABS0NNS0</accession>
<evidence type="ECO:0000313" key="2">
    <source>
        <dbReference type="EMBL" id="MBH5336851.1"/>
    </source>
</evidence>
<evidence type="ECO:0008006" key="4">
    <source>
        <dbReference type="Google" id="ProtNLM"/>
    </source>
</evidence>
<dbReference type="PROSITE" id="PS51257">
    <property type="entry name" value="PROKAR_LIPOPROTEIN"/>
    <property type="match status" value="1"/>
</dbReference>
<protein>
    <recommendedName>
        <fullName evidence="4">Lipoprotein</fullName>
    </recommendedName>
</protein>
<sequence length="268" mass="27592">MARTGAMCVGLAVALVGCGGGEEKDPDEGTNGVGRLPAAKIETKARKAALGARAVHLSGTVVSQGRSYRLDMRLKEDGGTGQVSTKDATFELLRVGEDLYLKADADFWTHEEGAQGGGGTGNGTGTGDTGGDSAGTGSPGGPDADDRAAARKLEDKYVKVPVGDPSYQQLGGFTDKKVLLDGLLGLHGTLTTGDRGEVAGVRTIRVLAGKGSGGSVDVSLEGAPYPLRLQRAGDAGVIRLADWNRDFELTAPEKKDVVDYGQQLPAHD</sequence>
<reference evidence="2 3" key="1">
    <citation type="submission" date="2020-09" db="EMBL/GenBank/DDBJ databases">
        <title>Biosynthesis of the nuclear factor of activated T cells inhibitor NFAT-133 and its congeners in Streptomyces pactum.</title>
        <authorList>
            <person name="Zhou W."/>
            <person name="Posri P."/>
            <person name="Abugrain M.E."/>
            <person name="Weisberg A.J."/>
            <person name="Chang J.H."/>
            <person name="Mahmud T."/>
        </authorList>
    </citation>
    <scope>NUCLEOTIDE SEQUENCE [LARGE SCALE GENOMIC DNA]</scope>
    <source>
        <strain evidence="2 3">ATCC 27456</strain>
    </source>
</reference>
<evidence type="ECO:0000256" key="1">
    <source>
        <dbReference type="SAM" id="MobiDB-lite"/>
    </source>
</evidence>
<feature type="compositionally biased region" description="Gly residues" evidence="1">
    <location>
        <begin position="114"/>
        <end position="140"/>
    </location>
</feature>
<proteinExistence type="predicted"/>
<gene>
    <name evidence="2" type="ORF">IHE55_19590</name>
</gene>
<keyword evidence="3" id="KW-1185">Reference proteome</keyword>
<evidence type="ECO:0000313" key="3">
    <source>
        <dbReference type="Proteomes" id="UP000807371"/>
    </source>
</evidence>
<comment type="caution">
    <text evidence="2">The sequence shown here is derived from an EMBL/GenBank/DDBJ whole genome shotgun (WGS) entry which is preliminary data.</text>
</comment>